<gene>
    <name evidence="7" type="ORF">DM860_010662</name>
</gene>
<dbReference type="PROSITE" id="PS51760">
    <property type="entry name" value="GH10_2"/>
    <property type="match status" value="1"/>
</dbReference>
<evidence type="ECO:0000256" key="3">
    <source>
        <dbReference type="ARBA" id="ARBA00023277"/>
    </source>
</evidence>
<proteinExistence type="inferred from homology"/>
<name>A0A328E1R5_9ASTE</name>
<accession>A0A328E1R5</accession>
<dbReference type="GO" id="GO:0031176">
    <property type="term" value="F:endo-1,4-beta-xylanase activity"/>
    <property type="evidence" value="ECO:0007669"/>
    <property type="project" value="UniProtKB-ARBA"/>
</dbReference>
<dbReference type="SMART" id="SM00633">
    <property type="entry name" value="Glyco_10"/>
    <property type="match status" value="1"/>
</dbReference>
<keyword evidence="4" id="KW-0624">Polysaccharide degradation</keyword>
<keyword evidence="3" id="KW-0119">Carbohydrate metabolism</keyword>
<dbReference type="PANTHER" id="PTHR31490">
    <property type="entry name" value="GLYCOSYL HYDROLASE"/>
    <property type="match status" value="1"/>
</dbReference>
<dbReference type="InterPro" id="IPR017853">
    <property type="entry name" value="GH"/>
</dbReference>
<dbReference type="Gene3D" id="2.60.120.260">
    <property type="entry name" value="Galactose-binding domain-like"/>
    <property type="match status" value="1"/>
</dbReference>
<dbReference type="EMBL" id="NQVE01000046">
    <property type="protein sequence ID" value="RAL51944.1"/>
    <property type="molecule type" value="Genomic_DNA"/>
</dbReference>
<feature type="domain" description="GH10" evidence="6">
    <location>
        <begin position="198"/>
        <end position="499"/>
    </location>
</feature>
<feature type="signal peptide" evidence="5">
    <location>
        <begin position="1"/>
        <end position="23"/>
    </location>
</feature>
<protein>
    <recommendedName>
        <fullName evidence="6">GH10 domain-containing protein</fullName>
    </recommendedName>
</protein>
<keyword evidence="5" id="KW-0732">Signal</keyword>
<evidence type="ECO:0000259" key="6">
    <source>
        <dbReference type="PROSITE" id="PS51760"/>
    </source>
</evidence>
<sequence>MAPHFFMCFTLLISAYLITSLQGIVEYDYSAPTELPERPLYDGGLLKNQEVDYQWVRNEWGYRVYVPAFILPDLVPGTYYTFSSWVKASGGDGNSTVVWANVGSGGGSVCGATVIANQGCWSFLKGGFYLNQTLNTSVLHFEDFSGKNIHIDVASGSLQPFSEEEWVAHQQEMVAKVRKRETIVTVVSSQEQGGVKLQGANITVEQISRGFPFGAAISKAILSNPQYQEWFVRKRFGVTVFENELKWPATERIQGKVNYTIADEMVDFVTKNQILCRGHNVLWQDPNFTPSWVRNLTTSPDLLRQAAESRVRGVVGRYTDKFIHWDVNNEMLHYAFYEESLRDPNASLEFYRMAQEIDPNATLFLNDFKLVESCGQRSNVDAYAAKINEFRRGGIRNLGMGLEGHFFDSPNPVYTRSVLDKLATLGVPVWITEADTTGKYGPASQAADLEKVLRELFSHPSVDGIILWVAMSPAGTCWRMCLTDENFNNTLAGDVVDRLLGEWYTGTLAGVTDGDGVFSFSGFLGTYKVTIEHPSGNSSWTVISLTKGEDPLHFQIQI</sequence>
<dbReference type="InterPro" id="IPR001000">
    <property type="entry name" value="GH10_dom"/>
</dbReference>
<evidence type="ECO:0000313" key="8">
    <source>
        <dbReference type="Proteomes" id="UP000249390"/>
    </source>
</evidence>
<keyword evidence="2" id="KW-0378">Hydrolase</keyword>
<dbReference type="Pfam" id="PF00331">
    <property type="entry name" value="Glyco_hydro_10"/>
    <property type="match status" value="1"/>
</dbReference>
<dbReference type="AlphaFoldDB" id="A0A328E1R5"/>
<evidence type="ECO:0000256" key="2">
    <source>
        <dbReference type="ARBA" id="ARBA00022801"/>
    </source>
</evidence>
<evidence type="ECO:0000256" key="4">
    <source>
        <dbReference type="ARBA" id="ARBA00023326"/>
    </source>
</evidence>
<comment type="caution">
    <text evidence="7">The sequence shown here is derived from an EMBL/GenBank/DDBJ whole genome shotgun (WGS) entry which is preliminary data.</text>
</comment>
<dbReference type="SUPFAM" id="SSF49785">
    <property type="entry name" value="Galactose-binding domain-like"/>
    <property type="match status" value="1"/>
</dbReference>
<dbReference type="Proteomes" id="UP000249390">
    <property type="component" value="Unassembled WGS sequence"/>
</dbReference>
<organism evidence="7 8">
    <name type="scientific">Cuscuta australis</name>
    <dbReference type="NCBI Taxonomy" id="267555"/>
    <lineage>
        <taxon>Eukaryota</taxon>
        <taxon>Viridiplantae</taxon>
        <taxon>Streptophyta</taxon>
        <taxon>Embryophyta</taxon>
        <taxon>Tracheophyta</taxon>
        <taxon>Spermatophyta</taxon>
        <taxon>Magnoliopsida</taxon>
        <taxon>eudicotyledons</taxon>
        <taxon>Gunneridae</taxon>
        <taxon>Pentapetalae</taxon>
        <taxon>asterids</taxon>
        <taxon>lamiids</taxon>
        <taxon>Solanales</taxon>
        <taxon>Convolvulaceae</taxon>
        <taxon>Cuscuteae</taxon>
        <taxon>Cuscuta</taxon>
        <taxon>Cuscuta subgen. Grammica</taxon>
        <taxon>Cuscuta sect. Cleistogrammica</taxon>
    </lineage>
</organism>
<reference evidence="7 8" key="1">
    <citation type="submission" date="2018-06" db="EMBL/GenBank/DDBJ databases">
        <title>The Genome of Cuscuta australis (Dodder) Provides Insight into the Evolution of Plant Parasitism.</title>
        <authorList>
            <person name="Liu H."/>
        </authorList>
    </citation>
    <scope>NUCLEOTIDE SEQUENCE [LARGE SCALE GENOMIC DNA]</scope>
    <source>
        <strain evidence="8">cv. Yunnan</strain>
        <tissue evidence="7">Vines</tissue>
    </source>
</reference>
<evidence type="ECO:0000313" key="7">
    <source>
        <dbReference type="EMBL" id="RAL51944.1"/>
    </source>
</evidence>
<dbReference type="InterPro" id="IPR008979">
    <property type="entry name" value="Galactose-bd-like_sf"/>
</dbReference>
<dbReference type="SUPFAM" id="SSF51445">
    <property type="entry name" value="(Trans)glycosidases"/>
    <property type="match status" value="1"/>
</dbReference>
<dbReference type="InterPro" id="IPR044846">
    <property type="entry name" value="GH10"/>
</dbReference>
<evidence type="ECO:0000256" key="1">
    <source>
        <dbReference type="ARBA" id="ARBA00007495"/>
    </source>
</evidence>
<dbReference type="GO" id="GO:0000272">
    <property type="term" value="P:polysaccharide catabolic process"/>
    <property type="evidence" value="ECO:0007669"/>
    <property type="project" value="UniProtKB-KW"/>
</dbReference>
<evidence type="ECO:0000256" key="5">
    <source>
        <dbReference type="SAM" id="SignalP"/>
    </source>
</evidence>
<keyword evidence="8" id="KW-1185">Reference proteome</keyword>
<comment type="similarity">
    <text evidence="1">Belongs to the glycosyl hydrolase 10 (cellulase F) family.</text>
</comment>
<dbReference type="Gene3D" id="3.20.20.80">
    <property type="entry name" value="Glycosidases"/>
    <property type="match status" value="1"/>
</dbReference>
<feature type="chain" id="PRO_5016372139" description="GH10 domain-containing protein" evidence="5">
    <location>
        <begin position="24"/>
        <end position="558"/>
    </location>
</feature>
<dbReference type="PANTHER" id="PTHR31490:SF3">
    <property type="entry name" value="GLYCOSYL HYDROLASE FAMILY 10 PROTEIN"/>
    <property type="match status" value="1"/>
</dbReference>